<sequence length="106" mass="12173">MEFSREVKVELNCLRIRSEHGLIRWAESAFQLPPARLPYTEYTADFVCGCIAGHAADTRTFFIVNLKHAWLASYTVRKLLFGPDGWRSRLGYRLMHDDGIAVHFGT</sequence>
<reference evidence="1 2" key="1">
    <citation type="submission" date="2023-07" db="EMBL/GenBank/DDBJ databases">
        <title>Sorghum-associated microbial communities from plants grown in Nebraska, USA.</title>
        <authorList>
            <person name="Schachtman D."/>
        </authorList>
    </citation>
    <scope>NUCLEOTIDE SEQUENCE [LARGE SCALE GENOMIC DNA]</scope>
    <source>
        <strain evidence="1 2">BE198</strain>
    </source>
</reference>
<accession>A0ABU1W8Y4</accession>
<gene>
    <name evidence="1" type="ORF">J2X06_001250</name>
</gene>
<organism evidence="1 2">
    <name type="scientific">Lysobacter niastensis</name>
    <dbReference type="NCBI Taxonomy" id="380629"/>
    <lineage>
        <taxon>Bacteria</taxon>
        <taxon>Pseudomonadati</taxon>
        <taxon>Pseudomonadota</taxon>
        <taxon>Gammaproteobacteria</taxon>
        <taxon>Lysobacterales</taxon>
        <taxon>Lysobacteraceae</taxon>
        <taxon>Lysobacter</taxon>
    </lineage>
</organism>
<evidence type="ECO:0000313" key="1">
    <source>
        <dbReference type="EMBL" id="MDR7134066.1"/>
    </source>
</evidence>
<protein>
    <submittedName>
        <fullName evidence="1">Uncharacterized protein</fullName>
    </submittedName>
</protein>
<comment type="caution">
    <text evidence="1">The sequence shown here is derived from an EMBL/GenBank/DDBJ whole genome shotgun (WGS) entry which is preliminary data.</text>
</comment>
<proteinExistence type="predicted"/>
<evidence type="ECO:0000313" key="2">
    <source>
        <dbReference type="Proteomes" id="UP001251524"/>
    </source>
</evidence>
<dbReference type="RefSeq" id="WP_310059722.1">
    <property type="nucleotide sequence ID" value="NZ_JAVDVY010000001.1"/>
</dbReference>
<keyword evidence="2" id="KW-1185">Reference proteome</keyword>
<name>A0ABU1W8Y4_9GAMM</name>
<dbReference type="Proteomes" id="UP001251524">
    <property type="component" value="Unassembled WGS sequence"/>
</dbReference>
<dbReference type="EMBL" id="JAVDVY010000001">
    <property type="protein sequence ID" value="MDR7134066.1"/>
    <property type="molecule type" value="Genomic_DNA"/>
</dbReference>